<feature type="transmembrane region" description="Helical" evidence="1">
    <location>
        <begin position="76"/>
        <end position="102"/>
    </location>
</feature>
<dbReference type="GO" id="GO:0006811">
    <property type="term" value="P:monoatomic ion transport"/>
    <property type="evidence" value="ECO:0007669"/>
    <property type="project" value="InterPro"/>
</dbReference>
<feature type="transmembrane region" description="Helical" evidence="1">
    <location>
        <begin position="45"/>
        <end position="70"/>
    </location>
</feature>
<name>A0A9J7LE14_BRAFL</name>
<dbReference type="Gene3D" id="1.20.58.390">
    <property type="entry name" value="Neurotransmitter-gated ion-channel transmembrane domain"/>
    <property type="match status" value="1"/>
</dbReference>
<sequence>MDCHVCFSAIAAVEQTISEWYRNEKIFAKDNREACFVVHLERIPLFHIATTVGPCIILVVLMIITFVMPLDRGDRISFATLIIVYMALMGLFIFFTMAVIVIHDRKGSLPPTAKIIFLRHISRILLLGDLTEERHPRDGEDGPTCFPAIELTNCAFQSGDKVEVSDEISYDDNDTTRQPSSPLAGLEATSYSVLLKLISNFKGVKNDIKELAKAVDNKREVLMKLMKNEEGVSEYILLAKVLDRLCLVLYIISIVAAVPMTMYIGT</sequence>
<dbReference type="PANTHER" id="PTHR46335:SF1">
    <property type="entry name" value="CUBILIN"/>
    <property type="match status" value="1"/>
</dbReference>
<keyword evidence="1" id="KW-1133">Transmembrane helix</keyword>
<proteinExistence type="predicted"/>
<keyword evidence="1" id="KW-0472">Membrane</keyword>
<evidence type="ECO:0000313" key="2">
    <source>
        <dbReference type="Proteomes" id="UP000001554"/>
    </source>
</evidence>
<dbReference type="AlphaFoldDB" id="A0A9J7LE14"/>
<dbReference type="KEGG" id="bfo:118418141"/>
<evidence type="ECO:0000313" key="3">
    <source>
        <dbReference type="RefSeq" id="XP_035679868.1"/>
    </source>
</evidence>
<keyword evidence="2" id="KW-1185">Reference proteome</keyword>
<organism evidence="2 3">
    <name type="scientific">Branchiostoma floridae</name>
    <name type="common">Florida lancelet</name>
    <name type="synonym">Amphioxus</name>
    <dbReference type="NCBI Taxonomy" id="7739"/>
    <lineage>
        <taxon>Eukaryota</taxon>
        <taxon>Metazoa</taxon>
        <taxon>Chordata</taxon>
        <taxon>Cephalochordata</taxon>
        <taxon>Leptocardii</taxon>
        <taxon>Amphioxiformes</taxon>
        <taxon>Branchiostomatidae</taxon>
        <taxon>Branchiostoma</taxon>
    </lineage>
</organism>
<evidence type="ECO:0000256" key="1">
    <source>
        <dbReference type="SAM" id="Phobius"/>
    </source>
</evidence>
<protein>
    <submittedName>
        <fullName evidence="3">5-hydroxytryptamine receptor 3A-like</fullName>
    </submittedName>
</protein>
<feature type="transmembrane region" description="Helical" evidence="1">
    <location>
        <begin position="245"/>
        <end position="265"/>
    </location>
</feature>
<dbReference type="InterPro" id="IPR036719">
    <property type="entry name" value="Neuro-gated_channel_TM_sf"/>
</dbReference>
<dbReference type="GO" id="GO:0016020">
    <property type="term" value="C:membrane"/>
    <property type="evidence" value="ECO:0007669"/>
    <property type="project" value="InterPro"/>
</dbReference>
<dbReference type="PANTHER" id="PTHR46335">
    <property type="entry name" value="CUBILIN"/>
    <property type="match status" value="1"/>
</dbReference>
<dbReference type="GeneID" id="118418141"/>
<dbReference type="GO" id="GO:0038024">
    <property type="term" value="F:cargo receptor activity"/>
    <property type="evidence" value="ECO:0000318"/>
    <property type="project" value="GO_Central"/>
</dbReference>
<dbReference type="SUPFAM" id="SSF90112">
    <property type="entry name" value="Neurotransmitter-gated ion-channel transmembrane pore"/>
    <property type="match status" value="1"/>
</dbReference>
<dbReference type="Proteomes" id="UP000001554">
    <property type="component" value="Chromosome 6"/>
</dbReference>
<dbReference type="RefSeq" id="XP_035679868.1">
    <property type="nucleotide sequence ID" value="XM_035823975.1"/>
</dbReference>
<reference evidence="3" key="2">
    <citation type="submission" date="2025-08" db="UniProtKB">
        <authorList>
            <consortium name="RefSeq"/>
        </authorList>
    </citation>
    <scope>IDENTIFICATION</scope>
    <source>
        <strain evidence="3">S238N-H82</strain>
        <tissue evidence="3">Testes</tissue>
    </source>
</reference>
<dbReference type="InterPro" id="IPR038050">
    <property type="entry name" value="Neuro_actylchol_rec"/>
</dbReference>
<gene>
    <name evidence="3" type="primary">LOC118418141</name>
</gene>
<reference evidence="2" key="1">
    <citation type="journal article" date="2020" name="Nat. Ecol. Evol.">
        <title>Deeply conserved synteny resolves early events in vertebrate evolution.</title>
        <authorList>
            <person name="Simakov O."/>
            <person name="Marletaz F."/>
            <person name="Yue J.X."/>
            <person name="O'Connell B."/>
            <person name="Jenkins J."/>
            <person name="Brandt A."/>
            <person name="Calef R."/>
            <person name="Tung C.H."/>
            <person name="Huang T.K."/>
            <person name="Schmutz J."/>
            <person name="Satoh N."/>
            <person name="Yu J.K."/>
            <person name="Putnam N.H."/>
            <person name="Green R.E."/>
            <person name="Rokhsar D.S."/>
        </authorList>
    </citation>
    <scope>NUCLEOTIDE SEQUENCE [LARGE SCALE GENOMIC DNA]</scope>
    <source>
        <strain evidence="2">S238N-H82</strain>
    </source>
</reference>
<accession>A0A9J7LE14</accession>
<keyword evidence="1" id="KW-0812">Transmembrane</keyword>
<dbReference type="OrthoDB" id="10111326at2759"/>